<dbReference type="Proteomes" id="UP000217790">
    <property type="component" value="Unassembled WGS sequence"/>
</dbReference>
<sequence>MPLPPQPGEGVDDLASITQKMSALPDMLQTNKPIMIALDWFERQVVPYQQEHVANQCVWTCLLTDDFEIDFPDLVAGERHTNVVQPEGPAYTPAQHAHLCKNAVFYHKAEEAGPAALSAFLEKFYAKWFLLNPESNTLTGLDLEAA</sequence>
<proteinExistence type="predicted"/>
<name>A0A2H3CHD8_ARMGA</name>
<gene>
    <name evidence="1" type="ORF">ARMGADRAFT_1090325</name>
</gene>
<dbReference type="AlphaFoldDB" id="A0A2H3CHD8"/>
<dbReference type="EMBL" id="KZ293717">
    <property type="protein sequence ID" value="PBK82455.1"/>
    <property type="molecule type" value="Genomic_DNA"/>
</dbReference>
<evidence type="ECO:0000313" key="2">
    <source>
        <dbReference type="Proteomes" id="UP000217790"/>
    </source>
</evidence>
<reference evidence="2" key="1">
    <citation type="journal article" date="2017" name="Nat. Ecol. Evol.">
        <title>Genome expansion and lineage-specific genetic innovations in the forest pathogenic fungi Armillaria.</title>
        <authorList>
            <person name="Sipos G."/>
            <person name="Prasanna A.N."/>
            <person name="Walter M.C."/>
            <person name="O'Connor E."/>
            <person name="Balint B."/>
            <person name="Krizsan K."/>
            <person name="Kiss B."/>
            <person name="Hess J."/>
            <person name="Varga T."/>
            <person name="Slot J."/>
            <person name="Riley R."/>
            <person name="Boka B."/>
            <person name="Rigling D."/>
            <person name="Barry K."/>
            <person name="Lee J."/>
            <person name="Mihaltcheva S."/>
            <person name="LaButti K."/>
            <person name="Lipzen A."/>
            <person name="Waldron R."/>
            <person name="Moloney N.M."/>
            <person name="Sperisen C."/>
            <person name="Kredics L."/>
            <person name="Vagvoelgyi C."/>
            <person name="Patrignani A."/>
            <person name="Fitzpatrick D."/>
            <person name="Nagy I."/>
            <person name="Doyle S."/>
            <person name="Anderson J.B."/>
            <person name="Grigoriev I.V."/>
            <person name="Gueldener U."/>
            <person name="Muensterkoetter M."/>
            <person name="Nagy L.G."/>
        </authorList>
    </citation>
    <scope>NUCLEOTIDE SEQUENCE [LARGE SCALE GENOMIC DNA]</scope>
    <source>
        <strain evidence="2">Ar21-2</strain>
    </source>
</reference>
<dbReference type="OrthoDB" id="10620356at2759"/>
<organism evidence="1 2">
    <name type="scientific">Armillaria gallica</name>
    <name type="common">Bulbous honey fungus</name>
    <name type="synonym">Armillaria bulbosa</name>
    <dbReference type="NCBI Taxonomy" id="47427"/>
    <lineage>
        <taxon>Eukaryota</taxon>
        <taxon>Fungi</taxon>
        <taxon>Dikarya</taxon>
        <taxon>Basidiomycota</taxon>
        <taxon>Agaricomycotina</taxon>
        <taxon>Agaricomycetes</taxon>
        <taxon>Agaricomycetidae</taxon>
        <taxon>Agaricales</taxon>
        <taxon>Marasmiineae</taxon>
        <taxon>Physalacriaceae</taxon>
        <taxon>Armillaria</taxon>
    </lineage>
</organism>
<protein>
    <submittedName>
        <fullName evidence="1">Uncharacterized protein</fullName>
    </submittedName>
</protein>
<evidence type="ECO:0000313" key="1">
    <source>
        <dbReference type="EMBL" id="PBK82455.1"/>
    </source>
</evidence>
<dbReference type="InParanoid" id="A0A2H3CHD8"/>
<keyword evidence="2" id="KW-1185">Reference proteome</keyword>
<accession>A0A2H3CHD8</accession>